<comment type="caution">
    <text evidence="1">The sequence shown here is derived from an EMBL/GenBank/DDBJ whole genome shotgun (WGS) entry which is preliminary data.</text>
</comment>
<dbReference type="Proteomes" id="UP001550603">
    <property type="component" value="Unassembled WGS sequence"/>
</dbReference>
<dbReference type="EMBL" id="JBEYBN010000110">
    <property type="protein sequence ID" value="MEU2272496.1"/>
    <property type="molecule type" value="Genomic_DNA"/>
</dbReference>
<dbReference type="RefSeq" id="WP_359794780.1">
    <property type="nucleotide sequence ID" value="NZ_JBEYBN010000110.1"/>
</dbReference>
<keyword evidence="2" id="KW-1185">Reference proteome</keyword>
<proteinExistence type="predicted"/>
<evidence type="ECO:0000313" key="2">
    <source>
        <dbReference type="Proteomes" id="UP001550603"/>
    </source>
</evidence>
<sequence>MEGTPESASFLSAKGAVDAVDALVEGFVTEQRAQSIAAEYPEVAESVVAWIREAACARHWPRVERLANLAAALQAPGLGETLREILDADVPELNNEDLVDILGQIRATDAAASLYRAAERSVQVDAPAYWLCQKVIASLSEIATREALGYVRNMTASRWPDVVRWHAAVELGAEEELGFDEGRMLE</sequence>
<accession>A0ABV2Y8B5</accession>
<evidence type="ECO:0000313" key="1">
    <source>
        <dbReference type="EMBL" id="MEU2272496.1"/>
    </source>
</evidence>
<gene>
    <name evidence="1" type="ORF">ABZ568_39855</name>
</gene>
<reference evidence="1 2" key="1">
    <citation type="submission" date="2024-06" db="EMBL/GenBank/DDBJ databases">
        <title>The Natural Products Discovery Center: Release of the First 8490 Sequenced Strains for Exploring Actinobacteria Biosynthetic Diversity.</title>
        <authorList>
            <person name="Kalkreuter E."/>
            <person name="Kautsar S.A."/>
            <person name="Yang D."/>
            <person name="Bader C.D."/>
            <person name="Teijaro C.N."/>
            <person name="Fluegel L."/>
            <person name="Davis C.M."/>
            <person name="Simpson J.R."/>
            <person name="Lauterbach L."/>
            <person name="Steele A.D."/>
            <person name="Gui C."/>
            <person name="Meng S."/>
            <person name="Li G."/>
            <person name="Viehrig K."/>
            <person name="Ye F."/>
            <person name="Su P."/>
            <person name="Kiefer A.F."/>
            <person name="Nichols A."/>
            <person name="Cepeda A.J."/>
            <person name="Yan W."/>
            <person name="Fan B."/>
            <person name="Jiang Y."/>
            <person name="Adhikari A."/>
            <person name="Zheng C.-J."/>
            <person name="Schuster L."/>
            <person name="Cowan T.M."/>
            <person name="Smanski M.J."/>
            <person name="Chevrette M.G."/>
            <person name="De Carvalho L.P.S."/>
            <person name="Shen B."/>
        </authorList>
    </citation>
    <scope>NUCLEOTIDE SEQUENCE [LARGE SCALE GENOMIC DNA]</scope>
    <source>
        <strain evidence="1 2">NPDC019583</strain>
    </source>
</reference>
<name>A0ABV2Y8B5_9ACTN</name>
<organism evidence="1 2">
    <name type="scientific">Streptomyces olindensis</name>
    <dbReference type="NCBI Taxonomy" id="358823"/>
    <lineage>
        <taxon>Bacteria</taxon>
        <taxon>Bacillati</taxon>
        <taxon>Actinomycetota</taxon>
        <taxon>Actinomycetes</taxon>
        <taxon>Kitasatosporales</taxon>
        <taxon>Streptomycetaceae</taxon>
        <taxon>Streptomyces</taxon>
    </lineage>
</organism>
<protein>
    <submittedName>
        <fullName evidence="1">Uncharacterized protein</fullName>
    </submittedName>
</protein>